<dbReference type="SUPFAM" id="SSF51735">
    <property type="entry name" value="NAD(P)-binding Rossmann-fold domains"/>
    <property type="match status" value="1"/>
</dbReference>
<dbReference type="CDD" id="cd05244">
    <property type="entry name" value="BVR-B_like_SDR_a"/>
    <property type="match status" value="1"/>
</dbReference>
<reference evidence="2 3" key="1">
    <citation type="submission" date="2018-11" db="EMBL/GenBank/DDBJ databases">
        <title>Complete Genome Sequence of Vbrio mediterranei 117-T6: a Potential Pathogen Bacteria Isolated from the Conchocelis of Pyropia.</title>
        <authorList>
            <person name="Liu Q."/>
        </authorList>
    </citation>
    <scope>NUCLEOTIDE SEQUENCE [LARGE SCALE GENOMIC DNA]</scope>
    <source>
        <strain evidence="2 3">117-T6</strain>
    </source>
</reference>
<organism evidence="2 3">
    <name type="scientific">Vibrio mediterranei</name>
    <dbReference type="NCBI Taxonomy" id="689"/>
    <lineage>
        <taxon>Bacteria</taxon>
        <taxon>Pseudomonadati</taxon>
        <taxon>Pseudomonadota</taxon>
        <taxon>Gammaproteobacteria</taxon>
        <taxon>Vibrionales</taxon>
        <taxon>Vibrionaceae</taxon>
        <taxon>Vibrio</taxon>
    </lineage>
</organism>
<accession>A0A3G4VGL1</accession>
<dbReference type="PANTHER" id="PTHR43355:SF2">
    <property type="entry name" value="FLAVIN REDUCTASE (NADPH)"/>
    <property type="match status" value="1"/>
</dbReference>
<evidence type="ECO:0000313" key="3">
    <source>
        <dbReference type="Proteomes" id="UP000279760"/>
    </source>
</evidence>
<dbReference type="InterPro" id="IPR016040">
    <property type="entry name" value="NAD(P)-bd_dom"/>
</dbReference>
<dbReference type="PANTHER" id="PTHR43355">
    <property type="entry name" value="FLAVIN REDUCTASE (NADPH)"/>
    <property type="match status" value="1"/>
</dbReference>
<dbReference type="Pfam" id="PF13460">
    <property type="entry name" value="NAD_binding_10"/>
    <property type="match status" value="1"/>
</dbReference>
<evidence type="ECO:0000259" key="1">
    <source>
        <dbReference type="Pfam" id="PF13460"/>
    </source>
</evidence>
<gene>
    <name evidence="2" type="ORF">ECB94_17630</name>
</gene>
<protein>
    <submittedName>
        <fullName evidence="2">NAD(P)-dependent oxidoreductase</fullName>
    </submittedName>
</protein>
<dbReference type="GO" id="GO:0016646">
    <property type="term" value="F:oxidoreductase activity, acting on the CH-NH group of donors, NAD or NADP as acceptor"/>
    <property type="evidence" value="ECO:0007669"/>
    <property type="project" value="TreeGrafter"/>
</dbReference>
<feature type="domain" description="NAD(P)-binding" evidence="1">
    <location>
        <begin position="7"/>
        <end position="196"/>
    </location>
</feature>
<evidence type="ECO:0000313" key="2">
    <source>
        <dbReference type="EMBL" id="AYV23128.1"/>
    </source>
</evidence>
<name>A0A3G4VGL1_9VIBR</name>
<dbReference type="Gene3D" id="3.40.50.720">
    <property type="entry name" value="NAD(P)-binding Rossmann-like Domain"/>
    <property type="match status" value="1"/>
</dbReference>
<dbReference type="InterPro" id="IPR051606">
    <property type="entry name" value="Polyketide_Oxido-like"/>
</dbReference>
<dbReference type="AlphaFoldDB" id="A0A3G4VGL1"/>
<dbReference type="Proteomes" id="UP000279760">
    <property type="component" value="Chromosome 2"/>
</dbReference>
<proteinExistence type="predicted"/>
<dbReference type="InterPro" id="IPR036291">
    <property type="entry name" value="NAD(P)-bd_dom_sf"/>
</dbReference>
<sequence>MKVAVVGATGWIGSHILNEAKQRGHEVVALVREVNRVEDPDIEARAFDLTAPIGEMVDSLSGVDAVIASIGGRAKGNHDIVKQAAKKLLTSVSEAKIGRLLWVGGAGSLEVAPGVTLISTPEFPEEYKAEAIAQGEALDVFKHTANGVNWTFVSPAAEIFPGETLSKYRTGGEQLLLDEQGNSRISVSDYAKAMIDELESNQHPNQRIGVAY</sequence>
<dbReference type="RefSeq" id="WP_124941248.1">
    <property type="nucleotide sequence ID" value="NZ_CP033578.1"/>
</dbReference>
<dbReference type="EMBL" id="CP033578">
    <property type="protein sequence ID" value="AYV23128.1"/>
    <property type="molecule type" value="Genomic_DNA"/>
</dbReference>